<organism evidence="8 9">
    <name type="scientific">Drosophila busckii</name>
    <name type="common">Fruit fly</name>
    <dbReference type="NCBI Taxonomy" id="30019"/>
    <lineage>
        <taxon>Eukaryota</taxon>
        <taxon>Metazoa</taxon>
        <taxon>Ecdysozoa</taxon>
        <taxon>Arthropoda</taxon>
        <taxon>Hexapoda</taxon>
        <taxon>Insecta</taxon>
        <taxon>Pterygota</taxon>
        <taxon>Neoptera</taxon>
        <taxon>Endopterygota</taxon>
        <taxon>Diptera</taxon>
        <taxon>Brachycera</taxon>
        <taxon>Muscomorpha</taxon>
        <taxon>Ephydroidea</taxon>
        <taxon>Drosophilidae</taxon>
        <taxon>Drosophila</taxon>
    </lineage>
</organism>
<dbReference type="OMA" id="WMFTAPE"/>
<dbReference type="InterPro" id="IPR000719">
    <property type="entry name" value="Prot_kinase_dom"/>
</dbReference>
<name>A0A0M3QTY4_DROBS</name>
<keyword evidence="5" id="KW-0418">Kinase</keyword>
<dbReference type="Gene3D" id="1.10.510.10">
    <property type="entry name" value="Transferase(Phosphotransferase) domain 1"/>
    <property type="match status" value="2"/>
</dbReference>
<evidence type="ECO:0000256" key="1">
    <source>
        <dbReference type="ARBA" id="ARBA00006529"/>
    </source>
</evidence>
<dbReference type="InterPro" id="IPR011009">
    <property type="entry name" value="Kinase-like_dom_sf"/>
</dbReference>
<dbReference type="PROSITE" id="PS50011">
    <property type="entry name" value="PROTEIN_KINASE_DOM"/>
    <property type="match status" value="2"/>
</dbReference>
<dbReference type="PANTHER" id="PTHR46716:SF1">
    <property type="entry name" value="MITOGEN-ACTIVATED PROTEIN KINASE KINASE KINASE 7"/>
    <property type="match status" value="1"/>
</dbReference>
<evidence type="ECO:0000256" key="6">
    <source>
        <dbReference type="ARBA" id="ARBA00022840"/>
    </source>
</evidence>
<accession>A0A0M3QTY4</accession>
<evidence type="ECO:0000256" key="2">
    <source>
        <dbReference type="ARBA" id="ARBA00022527"/>
    </source>
</evidence>
<evidence type="ECO:0000256" key="3">
    <source>
        <dbReference type="ARBA" id="ARBA00022679"/>
    </source>
</evidence>
<dbReference type="STRING" id="30019.A0A0M3QTY4"/>
<dbReference type="AlphaFoldDB" id="A0A0M3QTY4"/>
<evidence type="ECO:0000313" key="9">
    <source>
        <dbReference type="Proteomes" id="UP000494163"/>
    </source>
</evidence>
<dbReference type="EMBL" id="CP012523">
    <property type="protein sequence ID" value="ALC39689.1"/>
    <property type="molecule type" value="Genomic_DNA"/>
</dbReference>
<proteinExistence type="inferred from homology"/>
<dbReference type="GO" id="GO:0004709">
    <property type="term" value="F:MAP kinase kinase kinase activity"/>
    <property type="evidence" value="ECO:0007669"/>
    <property type="project" value="TreeGrafter"/>
</dbReference>
<dbReference type="GO" id="GO:0005524">
    <property type="term" value="F:ATP binding"/>
    <property type="evidence" value="ECO:0007669"/>
    <property type="project" value="UniProtKB-KW"/>
</dbReference>
<feature type="domain" description="Protein kinase" evidence="7">
    <location>
        <begin position="10"/>
        <end position="222"/>
    </location>
</feature>
<dbReference type="GO" id="GO:0007254">
    <property type="term" value="P:JNK cascade"/>
    <property type="evidence" value="ECO:0007669"/>
    <property type="project" value="TreeGrafter"/>
</dbReference>
<dbReference type="GO" id="GO:0043123">
    <property type="term" value="P:positive regulation of canonical NF-kappaB signal transduction"/>
    <property type="evidence" value="ECO:0007669"/>
    <property type="project" value="TreeGrafter"/>
</dbReference>
<dbReference type="GO" id="GO:0019899">
    <property type="term" value="F:enzyme binding"/>
    <property type="evidence" value="ECO:0007669"/>
    <property type="project" value="UniProtKB-ARBA"/>
</dbReference>
<dbReference type="InterPro" id="IPR001245">
    <property type="entry name" value="Ser-Thr/Tyr_kinase_cat_dom"/>
</dbReference>
<dbReference type="SUPFAM" id="SSF56112">
    <property type="entry name" value="Protein kinase-like (PK-like)"/>
    <property type="match status" value="2"/>
</dbReference>
<dbReference type="Pfam" id="PF07714">
    <property type="entry name" value="PK_Tyr_Ser-Thr"/>
    <property type="match status" value="1"/>
</dbReference>
<protein>
    <submittedName>
        <fullName evidence="8">Takl1</fullName>
    </submittedName>
</protein>
<keyword evidence="6" id="KW-0067">ATP-binding</keyword>
<feature type="domain" description="Protein kinase" evidence="7">
    <location>
        <begin position="208"/>
        <end position="493"/>
    </location>
</feature>
<evidence type="ECO:0000256" key="4">
    <source>
        <dbReference type="ARBA" id="ARBA00022741"/>
    </source>
</evidence>
<dbReference type="PROSITE" id="PS00108">
    <property type="entry name" value="PROTEIN_KINASE_ST"/>
    <property type="match status" value="1"/>
</dbReference>
<gene>
    <name evidence="8" type="ORF">Dbus_chr2Lg1774</name>
</gene>
<comment type="similarity">
    <text evidence="1">Belongs to the protein kinase superfamily. STE Ser/Thr protein kinase family. MAP kinase kinase kinase subfamily.</text>
</comment>
<dbReference type="SMART" id="SM00220">
    <property type="entry name" value="S_TKc"/>
    <property type="match status" value="2"/>
</dbReference>
<dbReference type="Pfam" id="PF00069">
    <property type="entry name" value="Pkinase"/>
    <property type="match status" value="1"/>
</dbReference>
<dbReference type="Proteomes" id="UP000494163">
    <property type="component" value="Chromosome 2L"/>
</dbReference>
<dbReference type="OrthoDB" id="7861233at2759"/>
<sequence>MIFITYFKIFGVESISCPGSFNAVWRNQIVVIKSEFVSTHKIKILKDVKEHTKLNHPNIVKIFGVAFEKSVRYLITEYPKGITLHSYLHDERQRKYDDKMALIWMGHAAEAISYLHRRKPHPIIYRNLHPENMILCDDYKVLKISDSFSFSDYCFTNQKLSKLVVYAAPEVFDANNFSTKSDIYSFGIIFWEVLTRKRPYDQLLLTLEKLIEHIREGERPAIGDIPFKLINWKPLIKNCWHEDIKKRGSMKKLAHALRDPGMLNLVFDPDRLNSLDIGLRDVVGKGNFSVVHAAKWRDTDSAYLIMEYAECGSLHNYLYGREQRVYYASTVFNWMTQCSYGITYLHNMKPKPLIHRDLKPHNCLLKDDYVQLKIGDFGTVTEATSAMSSMVGTPAYIAPEVLNGNKYTEQCDIFSFGVMLWETFTRKKPYYHLENPNRLSIIHLSSQGQRPLLSDITFPHFEKIIKLIECCWHQDPLKRPKIQEVDDILSSYINKEALAFFIQDSCAIKSDIKKKDTD</sequence>
<evidence type="ECO:0000313" key="8">
    <source>
        <dbReference type="EMBL" id="ALC39689.1"/>
    </source>
</evidence>
<evidence type="ECO:0000259" key="7">
    <source>
        <dbReference type="PROSITE" id="PS50011"/>
    </source>
</evidence>
<keyword evidence="3" id="KW-0808">Transferase</keyword>
<keyword evidence="4" id="KW-0547">Nucleotide-binding</keyword>
<keyword evidence="9" id="KW-1185">Reference proteome</keyword>
<dbReference type="GO" id="GO:0006950">
    <property type="term" value="P:response to stress"/>
    <property type="evidence" value="ECO:0007669"/>
    <property type="project" value="UniProtKB-ARBA"/>
</dbReference>
<dbReference type="PANTHER" id="PTHR46716">
    <property type="entry name" value="MITOGEN-ACTIVATED PROTEIN KINASE KINASE KINASE 7"/>
    <property type="match status" value="1"/>
</dbReference>
<evidence type="ECO:0000256" key="5">
    <source>
        <dbReference type="ARBA" id="ARBA00022777"/>
    </source>
</evidence>
<dbReference type="GO" id="GO:0006955">
    <property type="term" value="P:immune response"/>
    <property type="evidence" value="ECO:0007669"/>
    <property type="project" value="TreeGrafter"/>
</dbReference>
<keyword evidence="2" id="KW-0723">Serine/threonine-protein kinase</keyword>
<dbReference type="InterPro" id="IPR008271">
    <property type="entry name" value="Ser/Thr_kinase_AS"/>
</dbReference>
<reference evidence="8 9" key="1">
    <citation type="submission" date="2015-08" db="EMBL/GenBank/DDBJ databases">
        <title>Ancestral chromatin configuration constrains chromatin evolution on differentiating sex chromosomes in Drosophila.</title>
        <authorList>
            <person name="Zhou Q."/>
            <person name="Bachtrog D."/>
        </authorList>
    </citation>
    <scope>NUCLEOTIDE SEQUENCE [LARGE SCALE GENOMIC DNA]</scope>
    <source>
        <tissue evidence="8">Whole larvae</tissue>
    </source>
</reference>